<reference key="2">
    <citation type="submission" date="2011-04" db="EMBL/GenBank/DDBJ databases">
        <title>Complete sequence of chromosome of Haliscomenobacter hydrossis DSM 1100.</title>
        <authorList>
            <consortium name="US DOE Joint Genome Institute (JGI-PGF)"/>
            <person name="Lucas S."/>
            <person name="Han J."/>
            <person name="Lapidus A."/>
            <person name="Bruce D."/>
            <person name="Goodwin L."/>
            <person name="Pitluck S."/>
            <person name="Peters L."/>
            <person name="Kyrpides N."/>
            <person name="Mavromatis K."/>
            <person name="Ivanova N."/>
            <person name="Ovchinnikova G."/>
            <person name="Pagani I."/>
            <person name="Daligault H."/>
            <person name="Detter J.C."/>
            <person name="Han C."/>
            <person name="Land M."/>
            <person name="Hauser L."/>
            <person name="Markowitz V."/>
            <person name="Cheng J.-F."/>
            <person name="Hugenholtz P."/>
            <person name="Woyke T."/>
            <person name="Wu D."/>
            <person name="Verbarg S."/>
            <person name="Frueling A."/>
            <person name="Brambilla E."/>
            <person name="Klenk H.-P."/>
            <person name="Eisen J.A."/>
        </authorList>
    </citation>
    <scope>NUCLEOTIDE SEQUENCE</scope>
    <source>
        <strain>DSM 1100</strain>
    </source>
</reference>
<dbReference type="STRING" id="760192.Halhy_3774"/>
<name>F4L139_HALH1</name>
<dbReference type="EMBL" id="CP002691">
    <property type="protein sequence ID" value="AEE51626.1"/>
    <property type="molecule type" value="Genomic_DNA"/>
</dbReference>
<evidence type="ECO:0000313" key="2">
    <source>
        <dbReference type="EMBL" id="AEE51626.1"/>
    </source>
</evidence>
<dbReference type="Pfam" id="PF12006">
    <property type="entry name" value="DUF3500"/>
    <property type="match status" value="1"/>
</dbReference>
<dbReference type="PANTHER" id="PTHR37489:SF1">
    <property type="entry name" value="DUF3500 DOMAIN-CONTAINING PROTEIN"/>
    <property type="match status" value="1"/>
</dbReference>
<keyword evidence="3" id="KW-1185">Reference proteome</keyword>
<feature type="signal peptide" evidence="1">
    <location>
        <begin position="1"/>
        <end position="20"/>
    </location>
</feature>
<gene>
    <name evidence="2" type="ordered locus">Halhy_3774</name>
</gene>
<protein>
    <recommendedName>
        <fullName evidence="4">DUF3500 domain-containing protein</fullName>
    </recommendedName>
</protein>
<organism evidence="2 3">
    <name type="scientific">Haliscomenobacter hydrossis (strain ATCC 27775 / DSM 1100 / LMG 10767 / O)</name>
    <dbReference type="NCBI Taxonomy" id="760192"/>
    <lineage>
        <taxon>Bacteria</taxon>
        <taxon>Pseudomonadati</taxon>
        <taxon>Bacteroidota</taxon>
        <taxon>Saprospiria</taxon>
        <taxon>Saprospirales</taxon>
        <taxon>Haliscomenobacteraceae</taxon>
        <taxon>Haliscomenobacter</taxon>
    </lineage>
</organism>
<dbReference type="OrthoDB" id="581140at2"/>
<dbReference type="HOGENOM" id="CLU_033093_0_0_10"/>
<feature type="chain" id="PRO_5003316329" description="DUF3500 domain-containing protein" evidence="1">
    <location>
        <begin position="21"/>
        <end position="334"/>
    </location>
</feature>
<dbReference type="Proteomes" id="UP000008461">
    <property type="component" value="Chromosome"/>
</dbReference>
<sequence>MKKILTTCTALLFITLAVVGQSTFDQSTSLKAATDFLASLTPAQKTVANLPFTDTSRLKWSNLPLEQVYRQGIQMKDLDDAQRVILHSLLRSVLSQQGYQKFLFIIQYDQGILERLSKVNSPIAKRYGNQNYWFSIFGTPGKDKVWAWKFEGHHISLNLTYSPKGVTCTPMFVGINPALTTSGPYAGHHLMFEENDFGNQLFNDLNAAMQKKARIGPHPVDADVMTQTGKEPHLKDKKGVLYTEMTLKQQRLVEGIARAWVENLTPALAQEKMKRILAAKEKIVFTWQGSNNTNELHYYSIKTDSFIIEFSNRDGGIYHYHTLWRDLSEDFLSK</sequence>
<dbReference type="KEGG" id="hhy:Halhy_3774"/>
<reference evidence="2 3" key="1">
    <citation type="journal article" date="2011" name="Stand. Genomic Sci.">
        <title>Complete genome sequence of Haliscomenobacter hydrossis type strain (O).</title>
        <authorList>
            <consortium name="US DOE Joint Genome Institute (JGI-PGF)"/>
            <person name="Daligault H."/>
            <person name="Lapidus A."/>
            <person name="Zeytun A."/>
            <person name="Nolan M."/>
            <person name="Lucas S."/>
            <person name="Del Rio T.G."/>
            <person name="Tice H."/>
            <person name="Cheng J.F."/>
            <person name="Tapia R."/>
            <person name="Han C."/>
            <person name="Goodwin L."/>
            <person name="Pitluck S."/>
            <person name="Liolios K."/>
            <person name="Pagani I."/>
            <person name="Ivanova N."/>
            <person name="Huntemann M."/>
            <person name="Mavromatis K."/>
            <person name="Mikhailova N."/>
            <person name="Pati A."/>
            <person name="Chen A."/>
            <person name="Palaniappan K."/>
            <person name="Land M."/>
            <person name="Hauser L."/>
            <person name="Brambilla E.M."/>
            <person name="Rohde M."/>
            <person name="Verbarg S."/>
            <person name="Goker M."/>
            <person name="Bristow J."/>
            <person name="Eisen J.A."/>
            <person name="Markowitz V."/>
            <person name="Hugenholtz P."/>
            <person name="Kyrpides N.C."/>
            <person name="Klenk H.P."/>
            <person name="Woyke T."/>
        </authorList>
    </citation>
    <scope>NUCLEOTIDE SEQUENCE [LARGE SCALE GENOMIC DNA]</scope>
    <source>
        <strain evidence="3">ATCC 27775 / DSM 1100 / LMG 10767 / O</strain>
    </source>
</reference>
<dbReference type="InterPro" id="IPR021889">
    <property type="entry name" value="DUF3500"/>
</dbReference>
<accession>F4L139</accession>
<dbReference type="RefSeq" id="WP_013766165.1">
    <property type="nucleotide sequence ID" value="NC_015510.1"/>
</dbReference>
<evidence type="ECO:0000313" key="3">
    <source>
        <dbReference type="Proteomes" id="UP000008461"/>
    </source>
</evidence>
<proteinExistence type="predicted"/>
<dbReference type="AlphaFoldDB" id="F4L139"/>
<keyword evidence="1" id="KW-0732">Signal</keyword>
<dbReference type="eggNOG" id="COG0715">
    <property type="taxonomic scope" value="Bacteria"/>
</dbReference>
<evidence type="ECO:0000256" key="1">
    <source>
        <dbReference type="SAM" id="SignalP"/>
    </source>
</evidence>
<evidence type="ECO:0008006" key="4">
    <source>
        <dbReference type="Google" id="ProtNLM"/>
    </source>
</evidence>
<dbReference type="PANTHER" id="PTHR37489">
    <property type="entry name" value="DUF3500 DOMAIN-CONTAINING PROTEIN"/>
    <property type="match status" value="1"/>
</dbReference>